<keyword evidence="2 8" id="KW-1003">Cell membrane</keyword>
<dbReference type="EMBL" id="CP001678">
    <property type="protein sequence ID" value="ACT59981.1"/>
    <property type="molecule type" value="Genomic_DNA"/>
</dbReference>
<dbReference type="eggNOG" id="COG1971">
    <property type="taxonomic scope" value="Bacteria"/>
</dbReference>
<keyword evidence="9" id="KW-0732">Signal</keyword>
<dbReference type="Proteomes" id="UP000002745">
    <property type="component" value="Chromosome"/>
</dbReference>
<feature type="transmembrane region" description="Helical" evidence="8">
    <location>
        <begin position="42"/>
        <end position="62"/>
    </location>
</feature>
<feature type="signal peptide" evidence="9">
    <location>
        <begin position="1"/>
        <end position="20"/>
    </location>
</feature>
<feature type="transmembrane region" description="Helical" evidence="8">
    <location>
        <begin position="161"/>
        <end position="182"/>
    </location>
</feature>
<dbReference type="HOGENOM" id="CLU_096410_3_0_5"/>
<evidence type="ECO:0000256" key="6">
    <source>
        <dbReference type="ARBA" id="ARBA00023136"/>
    </source>
</evidence>
<keyword evidence="3 8" id="KW-0812">Transmembrane</keyword>
<feature type="transmembrane region" description="Helical" evidence="8">
    <location>
        <begin position="106"/>
        <end position="126"/>
    </location>
</feature>
<comment type="similarity">
    <text evidence="8">Belongs to the MntP (TC 9.B.29) family.</text>
</comment>
<dbReference type="KEGG" id="hba:Hbal_2301"/>
<keyword evidence="1 8" id="KW-0813">Transport</keyword>
<evidence type="ECO:0000256" key="5">
    <source>
        <dbReference type="ARBA" id="ARBA00023065"/>
    </source>
</evidence>
<evidence type="ECO:0000256" key="8">
    <source>
        <dbReference type="HAMAP-Rule" id="MF_01521"/>
    </source>
</evidence>
<keyword evidence="6 8" id="KW-0472">Membrane</keyword>
<gene>
    <name evidence="8" type="primary">mntP</name>
    <name evidence="10" type="ordered locus">Hbal_2301</name>
</gene>
<keyword evidence="4 8" id="KW-1133">Transmembrane helix</keyword>
<dbReference type="OrthoDB" id="9811590at2"/>
<dbReference type="RefSeq" id="WP_015828131.1">
    <property type="nucleotide sequence ID" value="NC_012982.1"/>
</dbReference>
<feature type="transmembrane region" description="Helical" evidence="8">
    <location>
        <begin position="133"/>
        <end position="155"/>
    </location>
</feature>
<keyword evidence="7 8" id="KW-0464">Manganese</keyword>
<dbReference type="AlphaFoldDB" id="C6XMR7"/>
<evidence type="ECO:0000256" key="1">
    <source>
        <dbReference type="ARBA" id="ARBA00022448"/>
    </source>
</evidence>
<evidence type="ECO:0000256" key="4">
    <source>
        <dbReference type="ARBA" id="ARBA00022989"/>
    </source>
</evidence>
<dbReference type="STRING" id="582402.Hbal_2301"/>
<keyword evidence="11" id="KW-1185">Reference proteome</keyword>
<evidence type="ECO:0000313" key="11">
    <source>
        <dbReference type="Proteomes" id="UP000002745"/>
    </source>
</evidence>
<dbReference type="GO" id="GO:0005384">
    <property type="term" value="F:manganese ion transmembrane transporter activity"/>
    <property type="evidence" value="ECO:0007669"/>
    <property type="project" value="UniProtKB-UniRule"/>
</dbReference>
<evidence type="ECO:0000256" key="7">
    <source>
        <dbReference type="ARBA" id="ARBA00023211"/>
    </source>
</evidence>
<sequence length="186" mass="19377">MSAFFTLLSLSLSLSTDAFAASIAVGAKAPRRGIMQALKSGLTFGLAEGLMCLVGFGLGTYFSGIIEAFDHWVALILLSIIGARMIREGLSHDNDEDAAPREHSLLSAILTAIGTSIDAAAVGIALAMAGTSIWVCLLIGATSFIISSFGFLIAPRVGERLGHHTEILGGLVLIAIGISIFYQHTA</sequence>
<comment type="caution">
    <text evidence="8">Lacks conserved residue(s) required for the propagation of feature annotation.</text>
</comment>
<name>C6XMR7_HIRBI</name>
<reference evidence="11" key="1">
    <citation type="journal article" date="2011" name="J. Bacteriol.">
        <title>Genome sequences of eight morphologically diverse alphaproteobacteria.</title>
        <authorList>
            <consortium name="US DOE Joint Genome Institute"/>
            <person name="Brown P.J."/>
            <person name="Kysela D.T."/>
            <person name="Buechlein A."/>
            <person name="Hemmerich C."/>
            <person name="Brun Y.V."/>
        </authorList>
    </citation>
    <scope>NUCLEOTIDE SEQUENCE [LARGE SCALE GENOMIC DNA]</scope>
    <source>
        <strain evidence="11">ATCC 49814 / DSM 5838 / IFAM 1418</strain>
    </source>
</reference>
<dbReference type="PANTHER" id="PTHR35529">
    <property type="entry name" value="MANGANESE EFFLUX PUMP MNTP-RELATED"/>
    <property type="match status" value="1"/>
</dbReference>
<accession>C6XMR7</accession>
<evidence type="ECO:0000313" key="10">
    <source>
        <dbReference type="EMBL" id="ACT59981.1"/>
    </source>
</evidence>
<feature type="chain" id="PRO_5002974120" description="Putative manganese efflux pump MntP" evidence="9">
    <location>
        <begin position="21"/>
        <end position="186"/>
    </location>
</feature>
<keyword evidence="5 8" id="KW-0406">Ion transport</keyword>
<dbReference type="Pfam" id="PF02659">
    <property type="entry name" value="Mntp"/>
    <property type="match status" value="1"/>
</dbReference>
<dbReference type="InterPro" id="IPR022929">
    <property type="entry name" value="Put_MntP"/>
</dbReference>
<comment type="subcellular location">
    <subcellularLocation>
        <location evidence="8">Cell inner membrane</location>
        <topology evidence="8">Multi-pass membrane protein</topology>
    </subcellularLocation>
</comment>
<proteinExistence type="inferred from homology"/>
<organism evidence="10 11">
    <name type="scientific">Hirschia baltica (strain ATCC 49814 / DSM 5838 / IFAM 1418)</name>
    <dbReference type="NCBI Taxonomy" id="582402"/>
    <lineage>
        <taxon>Bacteria</taxon>
        <taxon>Pseudomonadati</taxon>
        <taxon>Pseudomonadota</taxon>
        <taxon>Alphaproteobacteria</taxon>
        <taxon>Hyphomonadales</taxon>
        <taxon>Hyphomonadaceae</taxon>
        <taxon>Hirschia</taxon>
    </lineage>
</organism>
<comment type="function">
    <text evidence="8">Probably functions as a manganese efflux pump.</text>
</comment>
<evidence type="ECO:0000256" key="9">
    <source>
        <dbReference type="SAM" id="SignalP"/>
    </source>
</evidence>
<dbReference type="GO" id="GO:0005886">
    <property type="term" value="C:plasma membrane"/>
    <property type="evidence" value="ECO:0007669"/>
    <property type="project" value="UniProtKB-SubCell"/>
</dbReference>
<dbReference type="PANTHER" id="PTHR35529:SF1">
    <property type="entry name" value="MANGANESE EFFLUX PUMP MNTP-RELATED"/>
    <property type="match status" value="1"/>
</dbReference>
<keyword evidence="8" id="KW-0997">Cell inner membrane</keyword>
<dbReference type="InterPro" id="IPR003810">
    <property type="entry name" value="Mntp/YtaF"/>
</dbReference>
<evidence type="ECO:0000256" key="3">
    <source>
        <dbReference type="ARBA" id="ARBA00022692"/>
    </source>
</evidence>
<dbReference type="HAMAP" id="MF_01521">
    <property type="entry name" value="MntP_pump"/>
    <property type="match status" value="1"/>
</dbReference>
<protein>
    <recommendedName>
        <fullName evidence="8">Putative manganese efflux pump MntP</fullName>
    </recommendedName>
</protein>
<evidence type="ECO:0000256" key="2">
    <source>
        <dbReference type="ARBA" id="ARBA00022475"/>
    </source>
</evidence>